<comment type="caution">
    <text evidence="5">The sequence shown here is derived from an EMBL/GenBank/DDBJ whole genome shotgun (WGS) entry which is preliminary data.</text>
</comment>
<dbReference type="PANTHER" id="PTHR11474">
    <property type="entry name" value="TYROSINASE FAMILY MEMBER"/>
    <property type="match status" value="1"/>
</dbReference>
<dbReference type="STRING" id="93625.A0A409XSF5"/>
<keyword evidence="6" id="KW-1185">Reference proteome</keyword>
<evidence type="ECO:0000259" key="4">
    <source>
        <dbReference type="PROSITE" id="PS00498"/>
    </source>
</evidence>
<dbReference type="Gene3D" id="1.10.1280.10">
    <property type="entry name" value="Di-copper center containing domain from catechol oxidase"/>
    <property type="match status" value="1"/>
</dbReference>
<dbReference type="PROSITE" id="PS00498">
    <property type="entry name" value="TYROSINASE_2"/>
    <property type="match status" value="1"/>
</dbReference>
<evidence type="ECO:0000256" key="3">
    <source>
        <dbReference type="SAM" id="SignalP"/>
    </source>
</evidence>
<evidence type="ECO:0000256" key="1">
    <source>
        <dbReference type="ARBA" id="ARBA00022723"/>
    </source>
</evidence>
<proteinExistence type="predicted"/>
<gene>
    <name evidence="5" type="ORF">CVT25_008129</name>
</gene>
<dbReference type="Pfam" id="PF00264">
    <property type="entry name" value="Tyrosinase"/>
    <property type="match status" value="1"/>
</dbReference>
<evidence type="ECO:0000256" key="2">
    <source>
        <dbReference type="ARBA" id="ARBA00023008"/>
    </source>
</evidence>
<dbReference type="SUPFAM" id="SSF48056">
    <property type="entry name" value="Di-copper centre-containing domain"/>
    <property type="match status" value="1"/>
</dbReference>
<evidence type="ECO:0000313" key="6">
    <source>
        <dbReference type="Proteomes" id="UP000283269"/>
    </source>
</evidence>
<evidence type="ECO:0000313" key="5">
    <source>
        <dbReference type="EMBL" id="PPQ93749.1"/>
    </source>
</evidence>
<keyword evidence="2" id="KW-0186">Copper</keyword>
<dbReference type="GO" id="GO:0016491">
    <property type="term" value="F:oxidoreductase activity"/>
    <property type="evidence" value="ECO:0007669"/>
    <property type="project" value="InterPro"/>
</dbReference>
<dbReference type="InterPro" id="IPR050316">
    <property type="entry name" value="Tyrosinase/Hemocyanin"/>
</dbReference>
<dbReference type="GO" id="GO:0046872">
    <property type="term" value="F:metal ion binding"/>
    <property type="evidence" value="ECO:0007669"/>
    <property type="project" value="UniProtKB-KW"/>
</dbReference>
<organism evidence="5 6">
    <name type="scientific">Psilocybe cyanescens</name>
    <dbReference type="NCBI Taxonomy" id="93625"/>
    <lineage>
        <taxon>Eukaryota</taxon>
        <taxon>Fungi</taxon>
        <taxon>Dikarya</taxon>
        <taxon>Basidiomycota</taxon>
        <taxon>Agaricomycotina</taxon>
        <taxon>Agaricomycetes</taxon>
        <taxon>Agaricomycetidae</taxon>
        <taxon>Agaricales</taxon>
        <taxon>Agaricineae</taxon>
        <taxon>Strophariaceae</taxon>
        <taxon>Psilocybe</taxon>
    </lineage>
</organism>
<name>A0A409XSF5_PSICY</name>
<accession>A0A409XSF5</accession>
<dbReference type="AlphaFoldDB" id="A0A409XSF5"/>
<protein>
    <recommendedName>
        <fullName evidence="4">Tyrosinase copper-binding domain-containing protein</fullName>
    </recommendedName>
</protein>
<dbReference type="EMBL" id="NHYD01000605">
    <property type="protein sequence ID" value="PPQ93749.1"/>
    <property type="molecule type" value="Genomic_DNA"/>
</dbReference>
<keyword evidence="3" id="KW-0732">Signal</keyword>
<dbReference type="InterPro" id="IPR008922">
    <property type="entry name" value="Di-copper_centre_dom_sf"/>
</dbReference>
<feature type="chain" id="PRO_5019464377" description="Tyrosinase copper-binding domain-containing protein" evidence="3">
    <location>
        <begin position="19"/>
        <end position="341"/>
    </location>
</feature>
<dbReference type="PANTHER" id="PTHR11474:SF126">
    <property type="entry name" value="TYROSINASE-LIKE PROTEIN TYR-1-RELATED"/>
    <property type="match status" value="1"/>
</dbReference>
<dbReference type="OrthoDB" id="6132182at2759"/>
<sequence>MKLTVLTSLLAFATATYAARCTNPLVRKEWRTLNALDKFSYLAAVRCLQSIPAKSKATIPGALSRFDDFAGTHILQTDDIHFVGHFQPWHRYFVNTYEKALREECGYWGAQPYWDWSLDATSEANFMKSPVFNSILGFGGNGPYTEEGVVAAPFDIPGRTGGGCVRDGPFAYQKLHVGPGKSVTPNSYCLTRDISPTIVMRALNKTVVDRVLSQPDYKNFDIVLQGGVTIDTFTVHAGGHLGVGGKFGTIADVYSSPGDPLFYLHHANLDRLWTEWQSAKSDRLTDISGPVSQFGPPFGDAPNTQNVTLGFGINLGVLAPPITVGDVMNTQGNTLCYKYAS</sequence>
<feature type="signal peptide" evidence="3">
    <location>
        <begin position="1"/>
        <end position="18"/>
    </location>
</feature>
<dbReference type="InterPro" id="IPR002227">
    <property type="entry name" value="Tyrosinase_Cu-bd"/>
</dbReference>
<feature type="domain" description="Tyrosinase copper-binding" evidence="4">
    <location>
        <begin position="259"/>
        <end position="270"/>
    </location>
</feature>
<dbReference type="InParanoid" id="A0A409XSF5"/>
<keyword evidence="1" id="KW-0479">Metal-binding</keyword>
<dbReference type="Proteomes" id="UP000283269">
    <property type="component" value="Unassembled WGS sequence"/>
</dbReference>
<dbReference type="PRINTS" id="PR00092">
    <property type="entry name" value="TYROSINASE"/>
</dbReference>
<reference evidence="5 6" key="1">
    <citation type="journal article" date="2018" name="Evol. Lett.">
        <title>Horizontal gene cluster transfer increased hallucinogenic mushroom diversity.</title>
        <authorList>
            <person name="Reynolds H.T."/>
            <person name="Vijayakumar V."/>
            <person name="Gluck-Thaler E."/>
            <person name="Korotkin H.B."/>
            <person name="Matheny P.B."/>
            <person name="Slot J.C."/>
        </authorList>
    </citation>
    <scope>NUCLEOTIDE SEQUENCE [LARGE SCALE GENOMIC DNA]</scope>
    <source>
        <strain evidence="5 6">2631</strain>
    </source>
</reference>